<feature type="transmembrane region" description="Helical" evidence="2">
    <location>
        <begin position="30"/>
        <end position="52"/>
    </location>
</feature>
<gene>
    <name evidence="3" type="ORF">V2S66_14385</name>
</gene>
<keyword evidence="2" id="KW-0812">Transmembrane</keyword>
<evidence type="ECO:0000256" key="1">
    <source>
        <dbReference type="SAM" id="MobiDB-lite"/>
    </source>
</evidence>
<keyword evidence="4" id="KW-1185">Reference proteome</keyword>
<feature type="region of interest" description="Disordered" evidence="1">
    <location>
        <begin position="171"/>
        <end position="213"/>
    </location>
</feature>
<organism evidence="3 4">
    <name type="scientific">Actinacidiphila polyblastidii</name>
    <dbReference type="NCBI Taxonomy" id="3110430"/>
    <lineage>
        <taxon>Bacteria</taxon>
        <taxon>Bacillati</taxon>
        <taxon>Actinomycetota</taxon>
        <taxon>Actinomycetes</taxon>
        <taxon>Kitasatosporales</taxon>
        <taxon>Streptomycetaceae</taxon>
        <taxon>Actinacidiphila</taxon>
    </lineage>
</organism>
<proteinExistence type="predicted"/>
<dbReference type="RefSeq" id="WP_330795312.1">
    <property type="nucleotide sequence ID" value="NZ_JAZEWV010000009.1"/>
</dbReference>
<feature type="compositionally biased region" description="Low complexity" evidence="1">
    <location>
        <begin position="486"/>
        <end position="495"/>
    </location>
</feature>
<feature type="region of interest" description="Disordered" evidence="1">
    <location>
        <begin position="337"/>
        <end position="506"/>
    </location>
</feature>
<reference evidence="3 4" key="1">
    <citation type="submission" date="2023-12" db="EMBL/GenBank/DDBJ databases">
        <title>Streptomyces sp. V4-01.</title>
        <authorList>
            <person name="Somphong A."/>
            <person name="Phongsopitanun W."/>
        </authorList>
    </citation>
    <scope>NUCLEOTIDE SEQUENCE [LARGE SCALE GENOMIC DNA]</scope>
    <source>
        <strain evidence="3 4">V4-01</strain>
    </source>
</reference>
<feature type="compositionally biased region" description="Low complexity" evidence="1">
    <location>
        <begin position="417"/>
        <end position="461"/>
    </location>
</feature>
<feature type="compositionally biased region" description="Basic residues" evidence="1">
    <location>
        <begin position="365"/>
        <end position="377"/>
    </location>
</feature>
<accession>A0ABU7PBG3</accession>
<protein>
    <recommendedName>
        <fullName evidence="5">Type VII secretion protein EccE</fullName>
    </recommendedName>
</protein>
<keyword evidence="2" id="KW-1133">Transmembrane helix</keyword>
<feature type="compositionally biased region" description="Pro residues" evidence="1">
    <location>
        <begin position="386"/>
        <end position="404"/>
    </location>
</feature>
<feature type="compositionally biased region" description="Basic and acidic residues" evidence="1">
    <location>
        <begin position="496"/>
        <end position="506"/>
    </location>
</feature>
<name>A0ABU7PBG3_9ACTN</name>
<comment type="caution">
    <text evidence="3">The sequence shown here is derived from an EMBL/GenBank/DDBJ whole genome shotgun (WGS) entry which is preliminary data.</text>
</comment>
<sequence>MHIHQAVPVEGWTPLAQADRTLALSWNSGASALTLALAELLLLVGLLLHFLVRRQGGRRRAWRRLSRHVRLTRRAFSDPVREFLHFRAAVRQLTRLLGSEGAATVAHRALDAADAAVRPDAAEAFGFAVTVRLATRRDDGEVTVRLAGRDVPAPEGPWRTDRDPLVRYASAADAGSAATESPSAGDRTAGKLDAGDPTAGDPGAEPPATPRVLVPLGLADDGAAFLDLTRGPRILNTYGERRAIGAFVQAVAAYLDLPGGAAEVRVARGVLPRFDGPDLDALLDALAAPAPERTRPVVVVCAAPDDEQAARLSEMAGAGLLCAVVVGPMPAHRWEVRVDSRGRTETPGLGIETDAAPLGPAVARTARRSGARRRRGGQPKGLPARPAGPRPPAGGPDPRLPAPKPDTSASRQPPIPAAGSAVPAAAARTAARAVPGARGARPAGPAATPDVRRTAAAGAPPARLPEPLAPAVRDLFAEPEITGVSAAATPATEPFETPRTERRNEA</sequence>
<dbReference type="Proteomes" id="UP001344658">
    <property type="component" value="Unassembled WGS sequence"/>
</dbReference>
<evidence type="ECO:0000256" key="2">
    <source>
        <dbReference type="SAM" id="Phobius"/>
    </source>
</evidence>
<evidence type="ECO:0008006" key="5">
    <source>
        <dbReference type="Google" id="ProtNLM"/>
    </source>
</evidence>
<evidence type="ECO:0000313" key="4">
    <source>
        <dbReference type="Proteomes" id="UP001344658"/>
    </source>
</evidence>
<dbReference type="EMBL" id="JAZEWV010000009">
    <property type="protein sequence ID" value="MEE4543152.1"/>
    <property type="molecule type" value="Genomic_DNA"/>
</dbReference>
<evidence type="ECO:0000313" key="3">
    <source>
        <dbReference type="EMBL" id="MEE4543152.1"/>
    </source>
</evidence>
<keyword evidence="2" id="KW-0472">Membrane</keyword>